<reference evidence="1" key="1">
    <citation type="submission" date="2019-08" db="EMBL/GenBank/DDBJ databases">
        <title>The improved chromosome-level genome for the pearl oyster Pinctada fucata martensii using PacBio sequencing and Hi-C.</title>
        <authorList>
            <person name="Zheng Z."/>
        </authorList>
    </citation>
    <scope>NUCLEOTIDE SEQUENCE</scope>
    <source>
        <strain evidence="1">ZZ-2019</strain>
        <tissue evidence="1">Adductor muscle</tissue>
    </source>
</reference>
<organism evidence="1 2">
    <name type="scientific">Pinctada imbricata</name>
    <name type="common">Atlantic pearl-oyster</name>
    <name type="synonym">Pinctada martensii</name>
    <dbReference type="NCBI Taxonomy" id="66713"/>
    <lineage>
        <taxon>Eukaryota</taxon>
        <taxon>Metazoa</taxon>
        <taxon>Spiralia</taxon>
        <taxon>Lophotrochozoa</taxon>
        <taxon>Mollusca</taxon>
        <taxon>Bivalvia</taxon>
        <taxon>Autobranchia</taxon>
        <taxon>Pteriomorphia</taxon>
        <taxon>Pterioida</taxon>
        <taxon>Pterioidea</taxon>
        <taxon>Pteriidae</taxon>
        <taxon>Pinctada</taxon>
    </lineage>
</organism>
<dbReference type="AlphaFoldDB" id="A0AA88YF63"/>
<protein>
    <submittedName>
        <fullName evidence="1">Uncharacterized protein</fullName>
    </submittedName>
</protein>
<evidence type="ECO:0000313" key="1">
    <source>
        <dbReference type="EMBL" id="KAK3104089.1"/>
    </source>
</evidence>
<comment type="caution">
    <text evidence="1">The sequence shown here is derived from an EMBL/GenBank/DDBJ whole genome shotgun (WGS) entry which is preliminary data.</text>
</comment>
<keyword evidence="2" id="KW-1185">Reference proteome</keyword>
<evidence type="ECO:0000313" key="2">
    <source>
        <dbReference type="Proteomes" id="UP001186944"/>
    </source>
</evidence>
<accession>A0AA88YF63</accession>
<sequence>MFDLLMSFIFASGSEMLCRASADYWNNESAKLNYVQNRFIPLKQRKFDDLVLDGLRGNPPGNYMNSRPRNSFNRNVYSNSYHDRAREGFRYWLIERPKPTKFGKYGMGSYKTVLGIGNAPRT</sequence>
<gene>
    <name evidence="1" type="ORF">FSP39_024333</name>
</gene>
<name>A0AA88YF63_PINIB</name>
<proteinExistence type="predicted"/>
<dbReference type="Proteomes" id="UP001186944">
    <property type="component" value="Unassembled WGS sequence"/>
</dbReference>
<dbReference type="EMBL" id="VSWD01000005">
    <property type="protein sequence ID" value="KAK3104089.1"/>
    <property type="molecule type" value="Genomic_DNA"/>
</dbReference>